<evidence type="ECO:0000256" key="1">
    <source>
        <dbReference type="SAM" id="MobiDB-lite"/>
    </source>
</evidence>
<sequence>MWNFPLNPASFSSRGVRASASVRH</sequence>
<evidence type="ECO:0000313" key="2">
    <source>
        <dbReference type="EMBL" id="MBX60663.1"/>
    </source>
</evidence>
<protein>
    <submittedName>
        <fullName evidence="2">Uncharacterized protein</fullName>
    </submittedName>
</protein>
<feature type="compositionally biased region" description="Low complexity" evidence="1">
    <location>
        <begin position="9"/>
        <end position="24"/>
    </location>
</feature>
<accession>A0A2P2Q134</accession>
<organism evidence="2">
    <name type="scientific">Rhizophora mucronata</name>
    <name type="common">Asiatic mangrove</name>
    <dbReference type="NCBI Taxonomy" id="61149"/>
    <lineage>
        <taxon>Eukaryota</taxon>
        <taxon>Viridiplantae</taxon>
        <taxon>Streptophyta</taxon>
        <taxon>Embryophyta</taxon>
        <taxon>Tracheophyta</taxon>
        <taxon>Spermatophyta</taxon>
        <taxon>Magnoliopsida</taxon>
        <taxon>eudicotyledons</taxon>
        <taxon>Gunneridae</taxon>
        <taxon>Pentapetalae</taxon>
        <taxon>rosids</taxon>
        <taxon>fabids</taxon>
        <taxon>Malpighiales</taxon>
        <taxon>Rhizophoraceae</taxon>
        <taxon>Rhizophora</taxon>
    </lineage>
</organism>
<name>A0A2P2Q134_RHIMU</name>
<feature type="region of interest" description="Disordered" evidence="1">
    <location>
        <begin position="1"/>
        <end position="24"/>
    </location>
</feature>
<dbReference type="AlphaFoldDB" id="A0A2P2Q134"/>
<proteinExistence type="predicted"/>
<dbReference type="EMBL" id="GGEC01080179">
    <property type="protein sequence ID" value="MBX60663.1"/>
    <property type="molecule type" value="Transcribed_RNA"/>
</dbReference>
<reference evidence="2" key="1">
    <citation type="submission" date="2018-02" db="EMBL/GenBank/DDBJ databases">
        <title>Rhizophora mucronata_Transcriptome.</title>
        <authorList>
            <person name="Meera S.P."/>
            <person name="Sreeshan A."/>
            <person name="Augustine A."/>
        </authorList>
    </citation>
    <scope>NUCLEOTIDE SEQUENCE</scope>
    <source>
        <tissue evidence="2">Leaf</tissue>
    </source>
</reference>